<evidence type="ECO:0000313" key="7">
    <source>
        <dbReference type="EMBL" id="TDQ05512.1"/>
    </source>
</evidence>
<proteinExistence type="inferred from homology"/>
<dbReference type="PIRSF" id="PIRSF000390">
    <property type="entry name" value="PLP_StrS"/>
    <property type="match status" value="1"/>
</dbReference>
<feature type="region of interest" description="Disordered" evidence="6">
    <location>
        <begin position="1"/>
        <end position="35"/>
    </location>
</feature>
<feature type="modified residue" description="N6-(pyridoxal phosphate)lysine" evidence="4">
    <location>
        <position position="237"/>
    </location>
</feature>
<dbReference type="OrthoDB" id="5342089at2"/>
<feature type="compositionally biased region" description="Basic and acidic residues" evidence="6">
    <location>
        <begin position="11"/>
        <end position="26"/>
    </location>
</feature>
<evidence type="ECO:0000256" key="4">
    <source>
        <dbReference type="PIRSR" id="PIRSR000390-2"/>
    </source>
</evidence>
<keyword evidence="1 4" id="KW-0663">Pyridoxal phosphate</keyword>
<evidence type="ECO:0000256" key="2">
    <source>
        <dbReference type="ARBA" id="ARBA00037999"/>
    </source>
</evidence>
<evidence type="ECO:0000313" key="8">
    <source>
        <dbReference type="Proteomes" id="UP000295444"/>
    </source>
</evidence>
<dbReference type="PANTHER" id="PTHR30244:SF36">
    <property type="entry name" value="3-OXO-GLUCOSE-6-PHOSPHATE:GLUTAMATE AMINOTRANSFERASE"/>
    <property type="match status" value="1"/>
</dbReference>
<gene>
    <name evidence="7" type="ORF">EV186_1011486</name>
</gene>
<dbReference type="EMBL" id="SNXZ01000001">
    <property type="protein sequence ID" value="TDQ05512.1"/>
    <property type="molecule type" value="Genomic_DNA"/>
</dbReference>
<comment type="caution">
    <text evidence="7">The sequence shown here is derived from an EMBL/GenBank/DDBJ whole genome shotgun (WGS) entry which is preliminary data.</text>
</comment>
<evidence type="ECO:0000256" key="5">
    <source>
        <dbReference type="RuleBase" id="RU004508"/>
    </source>
</evidence>
<dbReference type="InterPro" id="IPR015421">
    <property type="entry name" value="PyrdxlP-dep_Trfase_major"/>
</dbReference>
<dbReference type="PANTHER" id="PTHR30244">
    <property type="entry name" value="TRANSAMINASE"/>
    <property type="match status" value="1"/>
</dbReference>
<keyword evidence="8" id="KW-1185">Reference proteome</keyword>
<feature type="compositionally biased region" description="Polar residues" evidence="6">
    <location>
        <begin position="1"/>
        <end position="10"/>
    </location>
</feature>
<dbReference type="Proteomes" id="UP000295444">
    <property type="component" value="Unassembled WGS sequence"/>
</dbReference>
<dbReference type="GO" id="GO:0008483">
    <property type="term" value="F:transaminase activity"/>
    <property type="evidence" value="ECO:0007669"/>
    <property type="project" value="TreeGrafter"/>
</dbReference>
<feature type="active site" description="Proton acceptor" evidence="3">
    <location>
        <position position="237"/>
    </location>
</feature>
<evidence type="ECO:0000256" key="6">
    <source>
        <dbReference type="SAM" id="MobiDB-lite"/>
    </source>
</evidence>
<dbReference type="InterPro" id="IPR000653">
    <property type="entry name" value="DegT/StrS_aminotransferase"/>
</dbReference>
<dbReference type="GO" id="GO:0030170">
    <property type="term" value="F:pyridoxal phosphate binding"/>
    <property type="evidence" value="ECO:0007669"/>
    <property type="project" value="TreeGrafter"/>
</dbReference>
<accession>A0A4R6SPS5</accession>
<dbReference type="InterPro" id="IPR015424">
    <property type="entry name" value="PyrdxlP-dep_Trfase"/>
</dbReference>
<evidence type="ECO:0000256" key="1">
    <source>
        <dbReference type="ARBA" id="ARBA00022898"/>
    </source>
</evidence>
<dbReference type="InterPro" id="IPR015422">
    <property type="entry name" value="PyrdxlP-dep_Trfase_small"/>
</dbReference>
<dbReference type="SUPFAM" id="SSF53383">
    <property type="entry name" value="PLP-dependent transferases"/>
    <property type="match status" value="1"/>
</dbReference>
<dbReference type="Gene3D" id="3.40.640.10">
    <property type="entry name" value="Type I PLP-dependent aspartate aminotransferase-like (Major domain)"/>
    <property type="match status" value="1"/>
</dbReference>
<name>A0A4R6SPS5_LABRH</name>
<organism evidence="7 8">
    <name type="scientific">Labedaea rhizosphaerae</name>
    <dbReference type="NCBI Taxonomy" id="598644"/>
    <lineage>
        <taxon>Bacteria</taxon>
        <taxon>Bacillati</taxon>
        <taxon>Actinomycetota</taxon>
        <taxon>Actinomycetes</taxon>
        <taxon>Pseudonocardiales</taxon>
        <taxon>Pseudonocardiaceae</taxon>
        <taxon>Labedaea</taxon>
    </lineage>
</organism>
<dbReference type="CDD" id="cd00616">
    <property type="entry name" value="AHBA_syn"/>
    <property type="match status" value="1"/>
</dbReference>
<dbReference type="Gene3D" id="3.90.1150.10">
    <property type="entry name" value="Aspartate Aminotransferase, domain 1"/>
    <property type="match status" value="1"/>
</dbReference>
<dbReference type="GO" id="GO:0000271">
    <property type="term" value="P:polysaccharide biosynthetic process"/>
    <property type="evidence" value="ECO:0007669"/>
    <property type="project" value="TreeGrafter"/>
</dbReference>
<comment type="similarity">
    <text evidence="2 5">Belongs to the DegT/DnrJ/EryC1 family.</text>
</comment>
<dbReference type="AlphaFoldDB" id="A0A4R6SPS5"/>
<protein>
    <submittedName>
        <fullName evidence="7">dTDP-4-amino-4,6-dideoxygalactose transaminase</fullName>
    </submittedName>
</protein>
<sequence length="420" mass="43908">MTPSVSTSGSKSDRGPRSRSSGERDATQPQSADQVAPFASNAAISGNAGEAEGQIPLVDLAAQHAAVADEVRAGWDAVLARTAFVGGPDVTEFEHEYASYVGARYCVGVGNGTDAIELALRALGARPGDECILPANTFIATAEAVARAGATPVLVDCDPDTALISVDAVAAAVTPRTKVVLPVHLYGQAAPVEQLRGVVPDGVAILEDAAQAQGARRNGLPAGALGDIAATSFYPGKNLGAYGDAGAVTTSRSDLAEAVRLLREHGSPRKYEHTALGFNSRMDTLQAVVLRAKLRRLEGWNDARRAAAQRYDKLIGELETVHGPVVAEGNEPVWHLYVVRVPDRDAVLAALHEAGIGAGIHYPVPVHRTGAFAGLGGSFPVAERLAGEILSLPLFPEITAAQQERVVDVLSNAVRRRHDT</sequence>
<dbReference type="Pfam" id="PF01041">
    <property type="entry name" value="DegT_DnrJ_EryC1"/>
    <property type="match status" value="1"/>
</dbReference>
<evidence type="ECO:0000256" key="3">
    <source>
        <dbReference type="PIRSR" id="PIRSR000390-1"/>
    </source>
</evidence>
<reference evidence="7 8" key="1">
    <citation type="submission" date="2019-03" db="EMBL/GenBank/DDBJ databases">
        <title>Genomic Encyclopedia of Type Strains, Phase IV (KMG-IV): sequencing the most valuable type-strain genomes for metagenomic binning, comparative biology and taxonomic classification.</title>
        <authorList>
            <person name="Goeker M."/>
        </authorList>
    </citation>
    <scope>NUCLEOTIDE SEQUENCE [LARGE SCALE GENOMIC DNA]</scope>
    <source>
        <strain evidence="7 8">DSM 45361</strain>
    </source>
</reference>